<protein>
    <submittedName>
        <fullName evidence="3">Otospiralin-like</fullName>
    </submittedName>
</protein>
<accession>A0A8T2LHU8</accession>
<dbReference type="PANTHER" id="PTHR35073:SF1">
    <property type="entry name" value="OTOSPIRALIN"/>
    <property type="match status" value="1"/>
</dbReference>
<dbReference type="GO" id="GO:0007605">
    <property type="term" value="P:sensory perception of sound"/>
    <property type="evidence" value="ECO:0007669"/>
    <property type="project" value="InterPro"/>
</dbReference>
<keyword evidence="2" id="KW-0732">Signal</keyword>
<dbReference type="InterPro" id="IPR028224">
    <property type="entry name" value="Otospiralin"/>
</dbReference>
<comment type="caution">
    <text evidence="3">The sequence shown here is derived from an EMBL/GenBank/DDBJ whole genome shotgun (WGS) entry which is preliminary data.</text>
</comment>
<proteinExistence type="predicted"/>
<name>A0A8T2LHU8_ASTMX</name>
<evidence type="ECO:0000313" key="3">
    <source>
        <dbReference type="EMBL" id="KAG9271323.1"/>
    </source>
</evidence>
<dbReference type="Proteomes" id="UP000752171">
    <property type="component" value="Unassembled WGS sequence"/>
</dbReference>
<sequence>MSGLYASVLLCIVILSPVSRTGAESEEKSVGSDEELLDERGSEEKRLMPYWNMRSSDFYGWVEELRAQAAYDTLLDLARTYWSHFPVASYLGYDTIPDQEHQVESEADK</sequence>
<feature type="signal peptide" evidence="2">
    <location>
        <begin position="1"/>
        <end position="23"/>
    </location>
</feature>
<reference evidence="3 4" key="1">
    <citation type="submission" date="2021-07" db="EMBL/GenBank/DDBJ databases">
        <authorList>
            <person name="Imarazene B."/>
            <person name="Zahm M."/>
            <person name="Klopp C."/>
            <person name="Cabau C."/>
            <person name="Beille S."/>
            <person name="Jouanno E."/>
            <person name="Castinel A."/>
            <person name="Lluch J."/>
            <person name="Gil L."/>
            <person name="Kuchtly C."/>
            <person name="Lopez Roques C."/>
            <person name="Donnadieu C."/>
            <person name="Parrinello H."/>
            <person name="Journot L."/>
            <person name="Du K."/>
            <person name="Schartl M."/>
            <person name="Retaux S."/>
            <person name="Guiguen Y."/>
        </authorList>
    </citation>
    <scope>NUCLEOTIDE SEQUENCE [LARGE SCALE GENOMIC DNA]</scope>
    <source>
        <strain evidence="3">Pach_M1</strain>
        <tissue evidence="3">Testis</tissue>
    </source>
</reference>
<dbReference type="KEGG" id="amex:103038506"/>
<feature type="chain" id="PRO_5035946541" evidence="2">
    <location>
        <begin position="24"/>
        <end position="109"/>
    </location>
</feature>
<evidence type="ECO:0000256" key="2">
    <source>
        <dbReference type="SAM" id="SignalP"/>
    </source>
</evidence>
<feature type="region of interest" description="Disordered" evidence="1">
    <location>
        <begin position="20"/>
        <end position="40"/>
    </location>
</feature>
<dbReference type="AlphaFoldDB" id="A0A8T2LHU8"/>
<dbReference type="PANTHER" id="PTHR35073">
    <property type="entry name" value="OTOSPIRALIN"/>
    <property type="match status" value="1"/>
</dbReference>
<dbReference type="Pfam" id="PF15182">
    <property type="entry name" value="OTOS"/>
    <property type="match status" value="1"/>
</dbReference>
<dbReference type="OrthoDB" id="8858469at2759"/>
<dbReference type="EMBL" id="JAICCE010000011">
    <property type="protein sequence ID" value="KAG9271323.1"/>
    <property type="molecule type" value="Genomic_DNA"/>
</dbReference>
<evidence type="ECO:0000313" key="4">
    <source>
        <dbReference type="Proteomes" id="UP000752171"/>
    </source>
</evidence>
<gene>
    <name evidence="3" type="primary">OTOS</name>
    <name evidence="3" type="ORF">AMEX_G14231</name>
</gene>
<organism evidence="3 4">
    <name type="scientific">Astyanax mexicanus</name>
    <name type="common">Blind cave fish</name>
    <name type="synonym">Astyanax fasciatus mexicanus</name>
    <dbReference type="NCBI Taxonomy" id="7994"/>
    <lineage>
        <taxon>Eukaryota</taxon>
        <taxon>Metazoa</taxon>
        <taxon>Chordata</taxon>
        <taxon>Craniata</taxon>
        <taxon>Vertebrata</taxon>
        <taxon>Euteleostomi</taxon>
        <taxon>Actinopterygii</taxon>
        <taxon>Neopterygii</taxon>
        <taxon>Teleostei</taxon>
        <taxon>Ostariophysi</taxon>
        <taxon>Characiformes</taxon>
        <taxon>Characoidei</taxon>
        <taxon>Acestrorhamphidae</taxon>
        <taxon>Acestrorhamphinae</taxon>
        <taxon>Astyanax</taxon>
    </lineage>
</organism>
<evidence type="ECO:0000256" key="1">
    <source>
        <dbReference type="SAM" id="MobiDB-lite"/>
    </source>
</evidence>